<dbReference type="InterPro" id="IPR036291">
    <property type="entry name" value="NAD(P)-bd_dom_sf"/>
</dbReference>
<dbReference type="InterPro" id="IPR014027">
    <property type="entry name" value="UDP-Glc/GDP-Man_DH_C"/>
</dbReference>
<dbReference type="InterPro" id="IPR008927">
    <property type="entry name" value="6-PGluconate_DH-like_C_sf"/>
</dbReference>
<evidence type="ECO:0000256" key="2">
    <source>
        <dbReference type="ARBA" id="ARBA00023027"/>
    </source>
</evidence>
<dbReference type="InterPro" id="IPR017476">
    <property type="entry name" value="UDP-Glc/GDP-Man"/>
</dbReference>
<keyword evidence="2" id="KW-0520">NAD</keyword>
<dbReference type="GO" id="GO:0000271">
    <property type="term" value="P:polysaccharide biosynthetic process"/>
    <property type="evidence" value="ECO:0007669"/>
    <property type="project" value="InterPro"/>
</dbReference>
<dbReference type="InterPro" id="IPR028359">
    <property type="entry name" value="UDP_ManNAc/GlcNAc_DH"/>
</dbReference>
<evidence type="ECO:0000313" key="6">
    <source>
        <dbReference type="Proteomes" id="UP000188219"/>
    </source>
</evidence>
<dbReference type="NCBIfam" id="NF008286">
    <property type="entry name" value="PRK11064.1"/>
    <property type="match status" value="1"/>
</dbReference>
<dbReference type="SUPFAM" id="SSF48179">
    <property type="entry name" value="6-phosphogluconate dehydrogenase C-terminal domain-like"/>
    <property type="match status" value="1"/>
</dbReference>
<evidence type="ECO:0000259" key="4">
    <source>
        <dbReference type="SMART" id="SM00984"/>
    </source>
</evidence>
<dbReference type="SUPFAM" id="SSF51735">
    <property type="entry name" value="NAD(P)-binding Rossmann-fold domains"/>
    <property type="match status" value="1"/>
</dbReference>
<evidence type="ECO:0000256" key="1">
    <source>
        <dbReference type="ARBA" id="ARBA00023002"/>
    </source>
</evidence>
<gene>
    <name evidence="5" type="ORF">Mag101_14680</name>
</gene>
<accession>A0A1Q2M877</accession>
<comment type="similarity">
    <text evidence="3">Belongs to the UDP-glucose/GDP-mannose dehydrogenase family.</text>
</comment>
<reference evidence="5" key="1">
    <citation type="submission" date="2017-02" db="EMBL/GenBank/DDBJ databases">
        <title>Genome of Microbulbifer agarilyticus GP101.</title>
        <authorList>
            <person name="Jung J."/>
            <person name="Bae S.S."/>
            <person name="Baek K."/>
        </authorList>
    </citation>
    <scope>NUCLEOTIDE SEQUENCE [LARGE SCALE GENOMIC DNA]</scope>
    <source>
        <strain evidence="5">GP101</strain>
    </source>
</reference>
<dbReference type="GO" id="GO:0051287">
    <property type="term" value="F:NAD binding"/>
    <property type="evidence" value="ECO:0007669"/>
    <property type="project" value="InterPro"/>
</dbReference>
<dbReference type="RefSeq" id="WP_077406617.1">
    <property type="nucleotide sequence ID" value="NZ_CP019650.1"/>
</dbReference>
<dbReference type="InterPro" id="IPR014026">
    <property type="entry name" value="UDP-Glc/GDP-Man_DH_dimer"/>
</dbReference>
<protein>
    <submittedName>
        <fullName evidence="5">UDP-N-acetyl-D-mannosamine dehydrogenase</fullName>
    </submittedName>
</protein>
<dbReference type="OrthoDB" id="9803238at2"/>
<proteinExistence type="inferred from homology"/>
<dbReference type="Gene3D" id="3.40.50.720">
    <property type="entry name" value="NAD(P)-binding Rossmann-like Domain"/>
    <property type="match status" value="2"/>
</dbReference>
<organism evidence="5 6">
    <name type="scientific">Microbulbifer agarilyticus</name>
    <dbReference type="NCBI Taxonomy" id="260552"/>
    <lineage>
        <taxon>Bacteria</taxon>
        <taxon>Pseudomonadati</taxon>
        <taxon>Pseudomonadota</taxon>
        <taxon>Gammaproteobacteria</taxon>
        <taxon>Cellvibrionales</taxon>
        <taxon>Microbulbiferaceae</taxon>
        <taxon>Microbulbifer</taxon>
    </lineage>
</organism>
<feature type="domain" description="UDP-glucose/GDP-mannose dehydrogenase C-terminal" evidence="4">
    <location>
        <begin position="327"/>
        <end position="425"/>
    </location>
</feature>
<keyword evidence="1" id="KW-0560">Oxidoreductase</keyword>
<dbReference type="PIRSF" id="PIRSF500136">
    <property type="entry name" value="UDP_ManNAc_DH"/>
    <property type="match status" value="1"/>
</dbReference>
<dbReference type="SUPFAM" id="SSF52413">
    <property type="entry name" value="UDP-glucose/GDP-mannose dehydrogenase C-terminal domain"/>
    <property type="match status" value="1"/>
</dbReference>
<dbReference type="EMBL" id="CP019650">
    <property type="protein sequence ID" value="AQQ68738.1"/>
    <property type="molecule type" value="Genomic_DNA"/>
</dbReference>
<dbReference type="GO" id="GO:0016616">
    <property type="term" value="F:oxidoreductase activity, acting on the CH-OH group of donors, NAD or NADP as acceptor"/>
    <property type="evidence" value="ECO:0007669"/>
    <property type="project" value="InterPro"/>
</dbReference>
<evidence type="ECO:0000256" key="3">
    <source>
        <dbReference type="PIRNR" id="PIRNR000124"/>
    </source>
</evidence>
<dbReference type="KEGG" id="maga:Mag101_14680"/>
<dbReference type="SMART" id="SM00984">
    <property type="entry name" value="UDPG_MGDP_dh_C"/>
    <property type="match status" value="1"/>
</dbReference>
<dbReference type="PANTHER" id="PTHR43491:SF1">
    <property type="entry name" value="UDP-N-ACETYL-D-MANNOSAMINE DEHYDROGENASE"/>
    <property type="match status" value="1"/>
</dbReference>
<dbReference type="AlphaFoldDB" id="A0A1Q2M877"/>
<dbReference type="InterPro" id="IPR036220">
    <property type="entry name" value="UDP-Glc/GDP-Man_DH_C_sf"/>
</dbReference>
<keyword evidence="6" id="KW-1185">Reference proteome</keyword>
<dbReference type="FunFam" id="3.40.50.720:FF:000139">
    <property type="entry name" value="UDP-N-acetyl-D-mannosamine dehydrogenase"/>
    <property type="match status" value="1"/>
</dbReference>
<dbReference type="Gene3D" id="1.20.5.100">
    <property type="entry name" value="Cytochrome c1, transmembrane anchor, C-terminal"/>
    <property type="match status" value="1"/>
</dbReference>
<dbReference type="Pfam" id="PF00984">
    <property type="entry name" value="UDPG_MGDP_dh"/>
    <property type="match status" value="1"/>
</dbReference>
<dbReference type="PANTHER" id="PTHR43491">
    <property type="entry name" value="UDP-N-ACETYL-D-MANNOSAMINE DEHYDROGENASE"/>
    <property type="match status" value="1"/>
</dbReference>
<dbReference type="PIRSF" id="PIRSF000124">
    <property type="entry name" value="UDPglc_GDPman_dh"/>
    <property type="match status" value="1"/>
</dbReference>
<dbReference type="InterPro" id="IPR001732">
    <property type="entry name" value="UDP-Glc/GDP-Man_DH_N"/>
</dbReference>
<sequence>MQRRKLPFNRISVIGLGYIGLPTATVIAARGIEVVGVDVAAPAVEAVNAGRVHISEPGLERLVNQVVGAGRLRAVTNPEPADAFIIAVPTPFVEDASSETPTPDLSYIRAATESIAPVLKPGDLVILESTSPVGTTEKLTSWLRSARGDLSFPVQGQCGAADVHIAYCPERILPGKALEELVANDRIIGGVSEACSHAALSLYHLFVEGDCIVTDARTAELSKLTENAYRDVNIAFANEMAFICDELGVDVWELIRLANRHPRVSILNPGPGVGGHCIAVDPWFIVSSAPQQAKLISRARNVNDARPAYVAEQVLQASQNHAAPVIACLGLAFKPDIDDLRESPAMEVVRELSERCGSQLLAVEPHIDILPADIASNGVSLTSLEEALARADIVVVLVDHSSFLVIDSNQLTGKTVIDTRGLLPRLKKQAESVDNYTTIAE</sequence>
<dbReference type="STRING" id="260552.Mag101_14680"/>
<dbReference type="Pfam" id="PF03721">
    <property type="entry name" value="UDPG_MGDP_dh_N"/>
    <property type="match status" value="1"/>
</dbReference>
<dbReference type="NCBIfam" id="TIGR03026">
    <property type="entry name" value="NDP-sugDHase"/>
    <property type="match status" value="1"/>
</dbReference>
<dbReference type="Proteomes" id="UP000188219">
    <property type="component" value="Chromosome"/>
</dbReference>
<name>A0A1Q2M877_9GAMM</name>
<dbReference type="Pfam" id="PF03720">
    <property type="entry name" value="UDPG_MGDP_dh_C"/>
    <property type="match status" value="1"/>
</dbReference>
<dbReference type="GO" id="GO:0016628">
    <property type="term" value="F:oxidoreductase activity, acting on the CH-CH group of donors, NAD or NADP as acceptor"/>
    <property type="evidence" value="ECO:0007669"/>
    <property type="project" value="InterPro"/>
</dbReference>
<evidence type="ECO:0000313" key="5">
    <source>
        <dbReference type="EMBL" id="AQQ68738.1"/>
    </source>
</evidence>